<dbReference type="EMBL" id="BEYU01000156">
    <property type="protein sequence ID" value="GBG33465.1"/>
    <property type="molecule type" value="Genomic_DNA"/>
</dbReference>
<gene>
    <name evidence="7" type="ORF">FCC1311_096491</name>
</gene>
<comment type="caution">
    <text evidence="7">The sequence shown here is derived from an EMBL/GenBank/DDBJ whole genome shotgun (WGS) entry which is preliminary data.</text>
</comment>
<evidence type="ECO:0000256" key="5">
    <source>
        <dbReference type="SAM" id="Phobius"/>
    </source>
</evidence>
<keyword evidence="5" id="KW-1133">Transmembrane helix</keyword>
<evidence type="ECO:0000259" key="6">
    <source>
        <dbReference type="PROSITE" id="PS50893"/>
    </source>
</evidence>
<dbReference type="PANTHER" id="PTHR24221:SF654">
    <property type="entry name" value="ATP-BINDING CASSETTE SUB-FAMILY B MEMBER 6"/>
    <property type="match status" value="1"/>
</dbReference>
<dbReference type="GO" id="GO:0016887">
    <property type="term" value="F:ATP hydrolysis activity"/>
    <property type="evidence" value="ECO:0007669"/>
    <property type="project" value="InterPro"/>
</dbReference>
<dbReference type="AlphaFoldDB" id="A0A2R5GS95"/>
<comment type="similarity">
    <text evidence="3">Belongs to the ABC transporter superfamily. ABCB family. Heavy Metal importer (TC 3.A.1.210) subfamily.</text>
</comment>
<dbReference type="InterPro" id="IPR027417">
    <property type="entry name" value="P-loop_NTPase"/>
</dbReference>
<dbReference type="InParanoid" id="A0A2R5GS95"/>
<accession>A0A2R5GS95</accession>
<evidence type="ECO:0000256" key="1">
    <source>
        <dbReference type="ARBA" id="ARBA00022741"/>
    </source>
</evidence>
<name>A0A2R5GS95_9STRA</name>
<dbReference type="OrthoDB" id="4203734at2759"/>
<keyword evidence="5" id="KW-0812">Transmembrane</keyword>
<keyword evidence="2" id="KW-0067">ATP-binding</keyword>
<evidence type="ECO:0000313" key="8">
    <source>
        <dbReference type="Proteomes" id="UP000241890"/>
    </source>
</evidence>
<dbReference type="InterPro" id="IPR003593">
    <property type="entry name" value="AAA+_ATPase"/>
</dbReference>
<feature type="transmembrane region" description="Helical" evidence="5">
    <location>
        <begin position="109"/>
        <end position="131"/>
    </location>
</feature>
<dbReference type="PROSITE" id="PS50893">
    <property type="entry name" value="ABC_TRANSPORTER_2"/>
    <property type="match status" value="1"/>
</dbReference>
<dbReference type="GO" id="GO:0005524">
    <property type="term" value="F:ATP binding"/>
    <property type="evidence" value="ECO:0007669"/>
    <property type="project" value="UniProtKB-KW"/>
</dbReference>
<feature type="transmembrane region" description="Helical" evidence="5">
    <location>
        <begin position="46"/>
        <end position="69"/>
    </location>
</feature>
<feature type="compositionally biased region" description="Basic and acidic residues" evidence="4">
    <location>
        <begin position="17"/>
        <end position="29"/>
    </location>
</feature>
<organism evidence="7 8">
    <name type="scientific">Hondaea fermentalgiana</name>
    <dbReference type="NCBI Taxonomy" id="2315210"/>
    <lineage>
        <taxon>Eukaryota</taxon>
        <taxon>Sar</taxon>
        <taxon>Stramenopiles</taxon>
        <taxon>Bigyra</taxon>
        <taxon>Labyrinthulomycetes</taxon>
        <taxon>Thraustochytrida</taxon>
        <taxon>Thraustochytriidae</taxon>
        <taxon>Hondaea</taxon>
    </lineage>
</organism>
<dbReference type="PROSITE" id="PS00211">
    <property type="entry name" value="ABC_TRANSPORTER_1"/>
    <property type="match status" value="1"/>
</dbReference>
<keyword evidence="8" id="KW-1185">Reference proteome</keyword>
<evidence type="ECO:0000313" key="7">
    <source>
        <dbReference type="EMBL" id="GBG33465.1"/>
    </source>
</evidence>
<dbReference type="InterPro" id="IPR017871">
    <property type="entry name" value="ABC_transporter-like_CS"/>
</dbReference>
<reference evidence="7 8" key="1">
    <citation type="submission" date="2017-12" db="EMBL/GenBank/DDBJ databases">
        <title>Sequencing, de novo assembly and annotation of complete genome of a new Thraustochytrid species, strain FCC1311.</title>
        <authorList>
            <person name="Sedici K."/>
            <person name="Godart F."/>
            <person name="Aiese Cigliano R."/>
            <person name="Sanseverino W."/>
            <person name="Barakat M."/>
            <person name="Ortet P."/>
            <person name="Marechal E."/>
            <person name="Cagnac O."/>
            <person name="Amato A."/>
        </authorList>
    </citation>
    <scope>NUCLEOTIDE SEQUENCE [LARGE SCALE GENOMIC DNA]</scope>
</reference>
<feature type="domain" description="ABC transporter" evidence="6">
    <location>
        <begin position="198"/>
        <end position="413"/>
    </location>
</feature>
<dbReference type="InterPro" id="IPR039421">
    <property type="entry name" value="Type_1_exporter"/>
</dbReference>
<dbReference type="SMART" id="SM00382">
    <property type="entry name" value="AAA"/>
    <property type="match status" value="1"/>
</dbReference>
<dbReference type="InterPro" id="IPR003439">
    <property type="entry name" value="ABC_transporter-like_ATP-bd"/>
</dbReference>
<evidence type="ECO:0000256" key="4">
    <source>
        <dbReference type="SAM" id="MobiDB-lite"/>
    </source>
</evidence>
<feature type="region of interest" description="Disordered" evidence="4">
    <location>
        <begin position="1"/>
        <end position="29"/>
    </location>
</feature>
<protein>
    <submittedName>
        <fullName evidence="7">ABC transporter B family member 6</fullName>
    </submittedName>
</protein>
<dbReference type="PANTHER" id="PTHR24221">
    <property type="entry name" value="ATP-BINDING CASSETTE SUB-FAMILY B"/>
    <property type="match status" value="1"/>
</dbReference>
<evidence type="ECO:0000256" key="2">
    <source>
        <dbReference type="ARBA" id="ARBA00022840"/>
    </source>
</evidence>
<keyword evidence="5" id="KW-0472">Membrane</keyword>
<evidence type="ECO:0000256" key="3">
    <source>
        <dbReference type="ARBA" id="ARBA00024363"/>
    </source>
</evidence>
<dbReference type="Proteomes" id="UP000241890">
    <property type="component" value="Unassembled WGS sequence"/>
</dbReference>
<dbReference type="GO" id="GO:0034040">
    <property type="term" value="F:ATPase-coupled lipid transmembrane transporter activity"/>
    <property type="evidence" value="ECO:0007669"/>
    <property type="project" value="TreeGrafter"/>
</dbReference>
<sequence>MPNTDERSAEGTSSLGSEREDTEKGDRDKVSKVVLDVPNSRQLGRAIWVSMTIANLGAISFKWLVAVVLRKLFIWVEDKFSQSGGLLDLTASEFWDFIFLTKLDLFDTLWLSFAVAIPTAFCSILLLALPVRLASATARARRELLLDISLSEGGLLSESEVSASFVLEQIAVIFEYEANTQYLRAGEKQCVDSVLDVLRAADVVAMHNKETKEKQVLQAQETHPGVDEPAVQNVSFTIPQGLTMAVVAESGGGKSTLFRAASSLVQHEGWIYYGSVVLETPPDDSKIWAILEQVGLAKWVESRKQGLDTVLATERMVSGGQAQRLQIARLLCREGLEYVLLDECMSALDPAMRATVTLALRAFLQNKTVLVITHSHDTVADLCDEVLDLGKLQSGDSEPVVPTGEYLARLEFAPANDADTEAK</sequence>
<keyword evidence="1" id="KW-0547">Nucleotide-binding</keyword>
<dbReference type="SUPFAM" id="SSF52540">
    <property type="entry name" value="P-loop containing nucleoside triphosphate hydrolases"/>
    <property type="match status" value="1"/>
</dbReference>
<proteinExistence type="inferred from homology"/>
<dbReference type="Gene3D" id="3.40.50.300">
    <property type="entry name" value="P-loop containing nucleotide triphosphate hydrolases"/>
    <property type="match status" value="2"/>
</dbReference>